<dbReference type="NCBIfam" id="TIGR01575">
    <property type="entry name" value="rimI"/>
    <property type="match status" value="1"/>
</dbReference>
<evidence type="ECO:0000313" key="5">
    <source>
        <dbReference type="Proteomes" id="UP000630142"/>
    </source>
</evidence>
<reference evidence="4" key="1">
    <citation type="journal article" date="2014" name="Int. J. Syst. Evol. Microbiol.">
        <title>Complete genome sequence of Corynebacterium casei LMG S-19264T (=DSM 44701T), isolated from a smear-ripened cheese.</title>
        <authorList>
            <consortium name="US DOE Joint Genome Institute (JGI-PGF)"/>
            <person name="Walter F."/>
            <person name="Albersmeier A."/>
            <person name="Kalinowski J."/>
            <person name="Ruckert C."/>
        </authorList>
    </citation>
    <scope>NUCLEOTIDE SEQUENCE</scope>
    <source>
        <strain evidence="4">KCTC 42249</strain>
    </source>
</reference>
<comment type="caution">
    <text evidence="4">The sequence shown here is derived from an EMBL/GenBank/DDBJ whole genome shotgun (WGS) entry which is preliminary data.</text>
</comment>
<evidence type="ECO:0000313" key="4">
    <source>
        <dbReference type="EMBL" id="GHD15556.1"/>
    </source>
</evidence>
<evidence type="ECO:0000256" key="1">
    <source>
        <dbReference type="ARBA" id="ARBA00022679"/>
    </source>
</evidence>
<dbReference type="Proteomes" id="UP000630142">
    <property type="component" value="Unassembled WGS sequence"/>
</dbReference>
<dbReference type="InterPro" id="IPR016181">
    <property type="entry name" value="Acyl_CoA_acyltransferase"/>
</dbReference>
<dbReference type="InterPro" id="IPR006464">
    <property type="entry name" value="AcTrfase_RimI/Ard1"/>
</dbReference>
<dbReference type="RefSeq" id="WP_189503890.1">
    <property type="nucleotide sequence ID" value="NZ_BMZQ01000002.1"/>
</dbReference>
<dbReference type="PANTHER" id="PTHR42919:SF8">
    <property type="entry name" value="N-ALPHA-ACETYLTRANSFERASE 50"/>
    <property type="match status" value="1"/>
</dbReference>
<feature type="domain" description="N-acetyltransferase" evidence="3">
    <location>
        <begin position="10"/>
        <end position="161"/>
    </location>
</feature>
<dbReference type="Gene3D" id="3.40.630.30">
    <property type="match status" value="1"/>
</dbReference>
<dbReference type="PROSITE" id="PS51186">
    <property type="entry name" value="GNAT"/>
    <property type="match status" value="1"/>
</dbReference>
<dbReference type="Pfam" id="PF00583">
    <property type="entry name" value="Acetyltransf_1"/>
    <property type="match status" value="1"/>
</dbReference>
<dbReference type="GO" id="GO:0008080">
    <property type="term" value="F:N-acetyltransferase activity"/>
    <property type="evidence" value="ECO:0007669"/>
    <property type="project" value="InterPro"/>
</dbReference>
<keyword evidence="1" id="KW-0808">Transferase</keyword>
<gene>
    <name evidence="4" type="ORF">GCM10016234_22610</name>
</gene>
<name>A0A8J3GM63_9HYPH</name>
<evidence type="ECO:0000256" key="2">
    <source>
        <dbReference type="ARBA" id="ARBA00023315"/>
    </source>
</evidence>
<keyword evidence="5" id="KW-1185">Reference proteome</keyword>
<protein>
    <submittedName>
        <fullName evidence="4">Ribosomal-protein-alanine acetyltransferase</fullName>
    </submittedName>
</protein>
<dbReference type="PANTHER" id="PTHR42919">
    <property type="entry name" value="N-ALPHA-ACETYLTRANSFERASE"/>
    <property type="match status" value="1"/>
</dbReference>
<keyword evidence="2" id="KW-0012">Acyltransferase</keyword>
<dbReference type="InterPro" id="IPR000182">
    <property type="entry name" value="GNAT_dom"/>
</dbReference>
<dbReference type="AlphaFoldDB" id="A0A8J3GM63"/>
<accession>A0A8J3GM63</accession>
<dbReference type="SUPFAM" id="SSF55729">
    <property type="entry name" value="Acyl-CoA N-acyltransferases (Nat)"/>
    <property type="match status" value="1"/>
</dbReference>
<organism evidence="4 5">
    <name type="scientific">Tianweitania populi</name>
    <dbReference type="NCBI Taxonomy" id="1607949"/>
    <lineage>
        <taxon>Bacteria</taxon>
        <taxon>Pseudomonadati</taxon>
        <taxon>Pseudomonadota</taxon>
        <taxon>Alphaproteobacteria</taxon>
        <taxon>Hyphomicrobiales</taxon>
        <taxon>Phyllobacteriaceae</taxon>
        <taxon>Tianweitania</taxon>
    </lineage>
</organism>
<sequence length="166" mass="18909">MKIPFLRRDHAILDLEADDCHAIARLHEEDFGRPWSAEEFESLLTQDTVFGFAVREVGNPRLGLVGFVLARLAAGEGEILTIAVARTRRRLGLGRTLMDAVLRRLHSDRAEELFLEVDETNAAAIALYKRLGFNEVARRPGYYEHEGRKRSDAIVMRRELRRAKPA</sequence>
<reference evidence="4" key="2">
    <citation type="submission" date="2020-09" db="EMBL/GenBank/DDBJ databases">
        <authorList>
            <person name="Sun Q."/>
            <person name="Kim S."/>
        </authorList>
    </citation>
    <scope>NUCLEOTIDE SEQUENCE</scope>
    <source>
        <strain evidence="4">KCTC 42249</strain>
    </source>
</reference>
<dbReference type="InterPro" id="IPR051556">
    <property type="entry name" value="N-term/lysine_N-AcTrnsfr"/>
</dbReference>
<dbReference type="EMBL" id="BMZQ01000002">
    <property type="protein sequence ID" value="GHD15556.1"/>
    <property type="molecule type" value="Genomic_DNA"/>
</dbReference>
<evidence type="ECO:0000259" key="3">
    <source>
        <dbReference type="PROSITE" id="PS51186"/>
    </source>
</evidence>
<proteinExistence type="predicted"/>